<dbReference type="Pfam" id="PF00076">
    <property type="entry name" value="RRM_1"/>
    <property type="match status" value="2"/>
</dbReference>
<dbReference type="RefSeq" id="XP_004829980.1">
    <property type="nucleotide sequence ID" value="XM_004829923.1"/>
</dbReference>
<dbReference type="EMBL" id="CP001669">
    <property type="protein sequence ID" value="AFZ80314.1"/>
    <property type="molecule type" value="Genomic_DNA"/>
</dbReference>
<dbReference type="SMART" id="SM00360">
    <property type="entry name" value="RRM"/>
    <property type="match status" value="2"/>
</dbReference>
<dbReference type="STRING" id="1537102.L0AZI8"/>
<keyword evidence="1" id="KW-0677">Repeat</keyword>
<dbReference type="InterPro" id="IPR000504">
    <property type="entry name" value="RRM_dom"/>
</dbReference>
<dbReference type="GeneID" id="15803434"/>
<dbReference type="InterPro" id="IPR012677">
    <property type="entry name" value="Nucleotide-bd_a/b_plait_sf"/>
</dbReference>
<organism evidence="5 6">
    <name type="scientific">Theileria equi strain WA</name>
    <dbReference type="NCBI Taxonomy" id="1537102"/>
    <lineage>
        <taxon>Eukaryota</taxon>
        <taxon>Sar</taxon>
        <taxon>Alveolata</taxon>
        <taxon>Apicomplexa</taxon>
        <taxon>Aconoidasida</taxon>
        <taxon>Piroplasmida</taxon>
        <taxon>Theileriidae</taxon>
        <taxon>Theileria</taxon>
    </lineage>
</organism>
<dbReference type="Proteomes" id="UP000031512">
    <property type="component" value="Chromosome 1"/>
</dbReference>
<evidence type="ECO:0000259" key="4">
    <source>
        <dbReference type="PROSITE" id="PS50102"/>
    </source>
</evidence>
<dbReference type="VEuPathDB" id="PiroplasmaDB:BEWA_031670"/>
<reference evidence="5 6" key="1">
    <citation type="journal article" date="2012" name="BMC Genomics">
        <title>Comparative genomic analysis and phylogenetic position of Theileria equi.</title>
        <authorList>
            <person name="Kappmeyer L.S."/>
            <person name="Thiagarajan M."/>
            <person name="Herndon D.R."/>
            <person name="Ramsay J.D."/>
            <person name="Caler E."/>
            <person name="Djikeng A."/>
            <person name="Gillespie J.J."/>
            <person name="Lau A.O."/>
            <person name="Roalson E.H."/>
            <person name="Silva J.C."/>
            <person name="Silva M.G."/>
            <person name="Suarez C.E."/>
            <person name="Ueti M.W."/>
            <person name="Nene V.M."/>
            <person name="Mealey R.H."/>
            <person name="Knowles D.P."/>
            <person name="Brayton K.A."/>
        </authorList>
    </citation>
    <scope>NUCLEOTIDE SEQUENCE [LARGE SCALE GENOMIC DNA]</scope>
    <source>
        <strain evidence="5 6">WA</strain>
    </source>
</reference>
<gene>
    <name evidence="5" type="ORF">BEWA_031670</name>
</gene>
<proteinExistence type="predicted"/>
<dbReference type="OrthoDB" id="439808at2759"/>
<dbReference type="SUPFAM" id="SSF54928">
    <property type="entry name" value="RNA-binding domain, RBD"/>
    <property type="match status" value="1"/>
</dbReference>
<keyword evidence="2 3" id="KW-0694">RNA-binding</keyword>
<evidence type="ECO:0000256" key="1">
    <source>
        <dbReference type="ARBA" id="ARBA00022737"/>
    </source>
</evidence>
<feature type="domain" description="RRM" evidence="4">
    <location>
        <begin position="9"/>
        <end position="88"/>
    </location>
</feature>
<dbReference type="GO" id="GO:0003723">
    <property type="term" value="F:RNA binding"/>
    <property type="evidence" value="ECO:0007669"/>
    <property type="project" value="UniProtKB-UniRule"/>
</dbReference>
<protein>
    <recommendedName>
        <fullName evidence="4">RRM domain-containing protein</fullName>
    </recommendedName>
</protein>
<evidence type="ECO:0000256" key="3">
    <source>
        <dbReference type="PROSITE-ProRule" id="PRU00176"/>
    </source>
</evidence>
<dbReference type="PROSITE" id="PS50102">
    <property type="entry name" value="RRM"/>
    <property type="match status" value="2"/>
</dbReference>
<dbReference type="Gene3D" id="3.30.70.330">
    <property type="match status" value="2"/>
</dbReference>
<dbReference type="PANTHER" id="PTHR24012">
    <property type="entry name" value="RNA BINDING PROTEIN"/>
    <property type="match status" value="1"/>
</dbReference>
<dbReference type="KEGG" id="beq:BEWA_031670"/>
<dbReference type="AlphaFoldDB" id="L0AZI8"/>
<evidence type="ECO:0000256" key="2">
    <source>
        <dbReference type="ARBA" id="ARBA00022884"/>
    </source>
</evidence>
<dbReference type="InterPro" id="IPR035979">
    <property type="entry name" value="RBD_domain_sf"/>
</dbReference>
<feature type="domain" description="RRM" evidence="4">
    <location>
        <begin position="107"/>
        <end position="179"/>
    </location>
</feature>
<sequence>MSNIAIDKFHVYIGCLHHSIGDEELLTLAKCFSNHVVCSKVIRNPATGSHLGYGFVQYDDLVYADEAITKMHGVVAKGIPLHIRPAYSYTSTEFNSEKEEAQDIKNTTVYVTEMGPNDTEETLRELAKYFGDIECISVITNRRFGFVTYTRREYALGFICHMDSWNTGETTITCSWAYQHKSIGISNDYTHEDAEKEDEIHGSKYAIDLLPKKLD</sequence>
<dbReference type="eggNOG" id="KOG0148">
    <property type="taxonomic scope" value="Eukaryota"/>
</dbReference>
<keyword evidence="6" id="KW-1185">Reference proteome</keyword>
<evidence type="ECO:0000313" key="6">
    <source>
        <dbReference type="Proteomes" id="UP000031512"/>
    </source>
</evidence>
<evidence type="ECO:0000313" key="5">
    <source>
        <dbReference type="EMBL" id="AFZ80314.1"/>
    </source>
</evidence>
<name>L0AZI8_THEEQ</name>
<accession>L0AZI8</accession>